<sequence length="413" mass="45994">MKRLLLDAVASALDGLEIAFCAFDGQDRALAWNTTFLEFFPEHRGQVHVGEPYADNLRRFYMQRLDAAELPMLQRYIDEGVARHRSQRRPYEFEHHGHRVKVSSVEMGAFGRVRVWRRLGAAMTTQVELAHRATHSPAPAQLPIEALADGVLLVGAGDRIVSANQAFLSLYRIENGADIHGQSFEAVYRRAWAHESHRTEYRRSLDVLKDNQRFNGAPYEVALPGGRWIRVIEQRPAGAALGCCVHVDITHLKRQELALRQAEATARRHQALYRLLCESTHDVTLAVAGGEIVYASPSVSRVLGWEPDELVGRAAMNVLQAGDTGGLLNSHHPATPMYTYRVQVRHADGSRLWMDARARPTQPLDDIGGPETIVVTLERTAKDAHGEADTGVSHATHGTPPITLDIPRRGEPH</sequence>
<reference evidence="3 4" key="1">
    <citation type="submission" date="2024-04" db="EMBL/GenBank/DDBJ databases">
        <title>Novel species of the genus Ideonella isolated from streams.</title>
        <authorList>
            <person name="Lu H."/>
        </authorList>
    </citation>
    <scope>NUCLEOTIDE SEQUENCE [LARGE SCALE GENOMIC DNA]</scope>
    <source>
        <strain evidence="3 4">DXS29W</strain>
    </source>
</reference>
<evidence type="ECO:0000313" key="4">
    <source>
        <dbReference type="Proteomes" id="UP001371218"/>
    </source>
</evidence>
<protein>
    <submittedName>
        <fullName evidence="3">PAS-domain containing protein</fullName>
    </submittedName>
</protein>
<evidence type="ECO:0000259" key="2">
    <source>
        <dbReference type="PROSITE" id="PS50112"/>
    </source>
</evidence>
<proteinExistence type="predicted"/>
<gene>
    <name evidence="3" type="ORF">AACH06_00125</name>
</gene>
<feature type="region of interest" description="Disordered" evidence="1">
    <location>
        <begin position="386"/>
        <end position="413"/>
    </location>
</feature>
<comment type="caution">
    <text evidence="3">The sequence shown here is derived from an EMBL/GenBank/DDBJ whole genome shotgun (WGS) entry which is preliminary data.</text>
</comment>
<dbReference type="PROSITE" id="PS50112">
    <property type="entry name" value="PAS"/>
    <property type="match status" value="1"/>
</dbReference>
<dbReference type="Pfam" id="PF12860">
    <property type="entry name" value="PAS_7"/>
    <property type="match status" value="1"/>
</dbReference>
<dbReference type="Proteomes" id="UP001371218">
    <property type="component" value="Unassembled WGS sequence"/>
</dbReference>
<dbReference type="PANTHER" id="PTHR44757">
    <property type="entry name" value="DIGUANYLATE CYCLASE DGCP"/>
    <property type="match status" value="1"/>
</dbReference>
<dbReference type="InterPro" id="IPR013655">
    <property type="entry name" value="PAS_fold_3"/>
</dbReference>
<dbReference type="EMBL" id="JBBUTG010000001">
    <property type="protein sequence ID" value="MEK8029209.1"/>
    <property type="molecule type" value="Genomic_DNA"/>
</dbReference>
<evidence type="ECO:0000313" key="3">
    <source>
        <dbReference type="EMBL" id="MEK8029209.1"/>
    </source>
</evidence>
<dbReference type="InterPro" id="IPR052155">
    <property type="entry name" value="Biofilm_reg_signaling"/>
</dbReference>
<dbReference type="CDD" id="cd00130">
    <property type="entry name" value="PAS"/>
    <property type="match status" value="2"/>
</dbReference>
<feature type="domain" description="PAS" evidence="2">
    <location>
        <begin position="290"/>
        <end position="316"/>
    </location>
</feature>
<dbReference type="PANTHER" id="PTHR44757:SF2">
    <property type="entry name" value="BIOFILM ARCHITECTURE MAINTENANCE PROTEIN MBAA"/>
    <property type="match status" value="1"/>
</dbReference>
<dbReference type="InterPro" id="IPR000014">
    <property type="entry name" value="PAS"/>
</dbReference>
<dbReference type="RefSeq" id="WP_341423553.1">
    <property type="nucleotide sequence ID" value="NZ_JBBUTG010000001.1"/>
</dbReference>
<dbReference type="InterPro" id="IPR035965">
    <property type="entry name" value="PAS-like_dom_sf"/>
</dbReference>
<dbReference type="NCBIfam" id="TIGR00229">
    <property type="entry name" value="sensory_box"/>
    <property type="match status" value="1"/>
</dbReference>
<accession>A0ABU9BHH0</accession>
<name>A0ABU9BHH0_9BURK</name>
<dbReference type="Gene3D" id="3.30.450.20">
    <property type="entry name" value="PAS domain"/>
    <property type="match status" value="2"/>
</dbReference>
<dbReference type="SUPFAM" id="SSF55785">
    <property type="entry name" value="PYP-like sensor domain (PAS domain)"/>
    <property type="match status" value="2"/>
</dbReference>
<keyword evidence="4" id="KW-1185">Reference proteome</keyword>
<evidence type="ECO:0000256" key="1">
    <source>
        <dbReference type="SAM" id="MobiDB-lite"/>
    </source>
</evidence>
<organism evidence="3 4">
    <name type="scientific">Ideonella lacteola</name>
    <dbReference type="NCBI Taxonomy" id="2984193"/>
    <lineage>
        <taxon>Bacteria</taxon>
        <taxon>Pseudomonadati</taxon>
        <taxon>Pseudomonadota</taxon>
        <taxon>Betaproteobacteria</taxon>
        <taxon>Burkholderiales</taxon>
        <taxon>Sphaerotilaceae</taxon>
        <taxon>Ideonella</taxon>
    </lineage>
</organism>
<dbReference type="Pfam" id="PF08447">
    <property type="entry name" value="PAS_3"/>
    <property type="match status" value="1"/>
</dbReference>
<dbReference type="SMART" id="SM00091">
    <property type="entry name" value="PAS"/>
    <property type="match status" value="3"/>
</dbReference>